<dbReference type="OrthoDB" id="407509at2759"/>
<protein>
    <submittedName>
        <fullName evidence="1">Jg3759 protein</fullName>
    </submittedName>
</protein>
<organism evidence="1 2">
    <name type="scientific">Pararge aegeria aegeria</name>
    <dbReference type="NCBI Taxonomy" id="348720"/>
    <lineage>
        <taxon>Eukaryota</taxon>
        <taxon>Metazoa</taxon>
        <taxon>Ecdysozoa</taxon>
        <taxon>Arthropoda</taxon>
        <taxon>Hexapoda</taxon>
        <taxon>Insecta</taxon>
        <taxon>Pterygota</taxon>
        <taxon>Neoptera</taxon>
        <taxon>Endopterygota</taxon>
        <taxon>Lepidoptera</taxon>
        <taxon>Glossata</taxon>
        <taxon>Ditrysia</taxon>
        <taxon>Papilionoidea</taxon>
        <taxon>Nymphalidae</taxon>
        <taxon>Satyrinae</taxon>
        <taxon>Satyrini</taxon>
        <taxon>Parargina</taxon>
        <taxon>Pararge</taxon>
    </lineage>
</organism>
<evidence type="ECO:0000313" key="2">
    <source>
        <dbReference type="Proteomes" id="UP000838756"/>
    </source>
</evidence>
<proteinExistence type="predicted"/>
<evidence type="ECO:0000313" key="1">
    <source>
        <dbReference type="EMBL" id="CAH2215859.1"/>
    </source>
</evidence>
<comment type="caution">
    <text evidence="1">The sequence shown here is derived from an EMBL/GenBank/DDBJ whole genome shotgun (WGS) entry which is preliminary data.</text>
</comment>
<keyword evidence="2" id="KW-1185">Reference proteome</keyword>
<accession>A0A8S4QRX9</accession>
<reference evidence="1" key="1">
    <citation type="submission" date="2022-03" db="EMBL/GenBank/DDBJ databases">
        <authorList>
            <person name="Lindestad O."/>
        </authorList>
    </citation>
    <scope>NUCLEOTIDE SEQUENCE</scope>
</reference>
<dbReference type="AlphaFoldDB" id="A0A8S4QRX9"/>
<name>A0A8S4QRX9_9NEOP</name>
<gene>
    <name evidence="1" type="primary">jg3759</name>
    <name evidence="1" type="ORF">PAEG_LOCUS3943</name>
</gene>
<dbReference type="EMBL" id="CAKXAJ010013149">
    <property type="protein sequence ID" value="CAH2215859.1"/>
    <property type="molecule type" value="Genomic_DNA"/>
</dbReference>
<dbReference type="Proteomes" id="UP000838756">
    <property type="component" value="Unassembled WGS sequence"/>
</dbReference>
<sequence>MFVVTLPTVRKADSTEKSRQENQYLHFSNINIYNHFSILRSTLLIPVRRKLRDIFSSKIPQCLKTKVFEHCVLPVMSYGSENVVAYYCLIRRLRVTHRAMERAMLGVALRDHIRNEEIRRRTRVIDIARRVAKLKWQRAHSSKYRSIYTQ</sequence>